<dbReference type="EMBL" id="CP109441">
    <property type="protein sequence ID" value="WUV49985.1"/>
    <property type="molecule type" value="Genomic_DNA"/>
</dbReference>
<dbReference type="SUPFAM" id="SSF52200">
    <property type="entry name" value="Toll/Interleukin receptor TIR domain"/>
    <property type="match status" value="1"/>
</dbReference>
<organism evidence="2 3">
    <name type="scientific">Nocardia vinacea</name>
    <dbReference type="NCBI Taxonomy" id="96468"/>
    <lineage>
        <taxon>Bacteria</taxon>
        <taxon>Bacillati</taxon>
        <taxon>Actinomycetota</taxon>
        <taxon>Actinomycetes</taxon>
        <taxon>Mycobacteriales</taxon>
        <taxon>Nocardiaceae</taxon>
        <taxon>Nocardia</taxon>
    </lineage>
</organism>
<dbReference type="InterPro" id="IPR015073">
    <property type="entry name" value="DUF1883"/>
</dbReference>
<dbReference type="InterPro" id="IPR000157">
    <property type="entry name" value="TIR_dom"/>
</dbReference>
<evidence type="ECO:0000313" key="3">
    <source>
        <dbReference type="Proteomes" id="UP001432062"/>
    </source>
</evidence>
<dbReference type="PROSITE" id="PS50104">
    <property type="entry name" value="TIR"/>
    <property type="match status" value="1"/>
</dbReference>
<dbReference type="SMART" id="SM00255">
    <property type="entry name" value="TIR"/>
    <property type="match status" value="1"/>
</dbReference>
<dbReference type="Pfam" id="PF13676">
    <property type="entry name" value="TIR_2"/>
    <property type="match status" value="1"/>
</dbReference>
<keyword evidence="3" id="KW-1185">Reference proteome</keyword>
<sequence length="264" mass="29213">MNFQVFDLHNQKRGSVVVVTLQGNAANVRLLSSSNYQAYKNGRSHRYEGGGLVERSPHRMVIPRDGHWYVTVDLAGMGPRAKVRSAVAIEPPSLPVARSSTPSPLSEVRVERPPAAVAEEFGSWDVFISHASEDKDEIARPLYTALSSLGVEVWFDEAELGIGDSLRRKIDQGLLRSAFGVVVFSDAFFAKGWPQYELDGIVTRSVAGEQNLLPIWHNMTRDQIWAKSPSLADKIGRSTAQFSVEEIAAEIAERVRPDLFQKPA</sequence>
<evidence type="ECO:0000313" key="2">
    <source>
        <dbReference type="EMBL" id="WUV49985.1"/>
    </source>
</evidence>
<dbReference type="Pfam" id="PF08980">
    <property type="entry name" value="DUF1883"/>
    <property type="match status" value="1"/>
</dbReference>
<protein>
    <submittedName>
        <fullName evidence="2">DUF1883 domain-containing protein</fullName>
    </submittedName>
</protein>
<dbReference type="Proteomes" id="UP001432062">
    <property type="component" value="Chromosome"/>
</dbReference>
<gene>
    <name evidence="2" type="ORF">OG563_18385</name>
</gene>
<evidence type="ECO:0000259" key="1">
    <source>
        <dbReference type="PROSITE" id="PS50104"/>
    </source>
</evidence>
<dbReference type="RefSeq" id="WP_329414741.1">
    <property type="nucleotide sequence ID" value="NZ_CP109441.1"/>
</dbReference>
<dbReference type="InterPro" id="IPR036488">
    <property type="entry name" value="DUF1883-like_sf"/>
</dbReference>
<dbReference type="Gene3D" id="3.40.50.10140">
    <property type="entry name" value="Toll/interleukin-1 receptor homology (TIR) domain"/>
    <property type="match status" value="1"/>
</dbReference>
<dbReference type="InterPro" id="IPR035897">
    <property type="entry name" value="Toll_tir_struct_dom_sf"/>
</dbReference>
<accession>A0ABZ1Z7G5</accession>
<proteinExistence type="predicted"/>
<name>A0ABZ1Z7G5_9NOCA</name>
<reference evidence="2" key="1">
    <citation type="submission" date="2022-10" db="EMBL/GenBank/DDBJ databases">
        <title>The complete genomes of actinobacterial strains from the NBC collection.</title>
        <authorList>
            <person name="Joergensen T.S."/>
            <person name="Alvarez Arevalo M."/>
            <person name="Sterndorff E.B."/>
            <person name="Faurdal D."/>
            <person name="Vuksanovic O."/>
            <person name="Mourched A.-S."/>
            <person name="Charusanti P."/>
            <person name="Shaw S."/>
            <person name="Blin K."/>
            <person name="Weber T."/>
        </authorList>
    </citation>
    <scope>NUCLEOTIDE SEQUENCE</scope>
    <source>
        <strain evidence="2">NBC_01482</strain>
    </source>
</reference>
<feature type="domain" description="TIR" evidence="1">
    <location>
        <begin position="122"/>
        <end position="243"/>
    </location>
</feature>
<dbReference type="SUPFAM" id="SSF141099">
    <property type="entry name" value="Atu1913-like"/>
    <property type="match status" value="1"/>
</dbReference>
<dbReference type="Gene3D" id="4.10.1210.10">
    <property type="entry name" value="Atu1913-like"/>
    <property type="match status" value="1"/>
</dbReference>